<evidence type="ECO:0000256" key="1">
    <source>
        <dbReference type="ARBA" id="ARBA00022679"/>
    </source>
</evidence>
<comment type="caution">
    <text evidence="4">The sequence shown here is derived from an EMBL/GenBank/DDBJ whole genome shotgun (WGS) entry which is preliminary data.</text>
</comment>
<dbReference type="InterPro" id="IPR000182">
    <property type="entry name" value="GNAT_dom"/>
</dbReference>
<protein>
    <recommendedName>
        <fullName evidence="3">N-acetyltransferase domain-containing protein</fullName>
    </recommendedName>
</protein>
<keyword evidence="5" id="KW-1185">Reference proteome</keyword>
<dbReference type="Pfam" id="PF00583">
    <property type="entry name" value="Acetyltransf_1"/>
    <property type="match status" value="1"/>
</dbReference>
<dbReference type="CDD" id="cd04301">
    <property type="entry name" value="NAT_SF"/>
    <property type="match status" value="2"/>
</dbReference>
<evidence type="ECO:0000259" key="3">
    <source>
        <dbReference type="PROSITE" id="PS51186"/>
    </source>
</evidence>
<organism evidence="4 5">
    <name type="scientific">Dactylosporangium maewongense</name>
    <dbReference type="NCBI Taxonomy" id="634393"/>
    <lineage>
        <taxon>Bacteria</taxon>
        <taxon>Bacillati</taxon>
        <taxon>Actinomycetota</taxon>
        <taxon>Actinomycetes</taxon>
        <taxon>Micromonosporales</taxon>
        <taxon>Micromonosporaceae</taxon>
        <taxon>Dactylosporangium</taxon>
    </lineage>
</organism>
<feature type="domain" description="N-acetyltransferase" evidence="3">
    <location>
        <begin position="167"/>
        <end position="311"/>
    </location>
</feature>
<gene>
    <name evidence="4" type="ORF">GCM10009827_085490</name>
</gene>
<dbReference type="EMBL" id="BAAAQD010000022">
    <property type="protein sequence ID" value="GAA1551784.1"/>
    <property type="molecule type" value="Genomic_DNA"/>
</dbReference>
<reference evidence="4 5" key="1">
    <citation type="journal article" date="2019" name="Int. J. Syst. Evol. Microbiol.">
        <title>The Global Catalogue of Microorganisms (GCM) 10K type strain sequencing project: providing services to taxonomists for standard genome sequencing and annotation.</title>
        <authorList>
            <consortium name="The Broad Institute Genomics Platform"/>
            <consortium name="The Broad Institute Genome Sequencing Center for Infectious Disease"/>
            <person name="Wu L."/>
            <person name="Ma J."/>
        </authorList>
    </citation>
    <scope>NUCLEOTIDE SEQUENCE [LARGE SCALE GENOMIC DNA]</scope>
    <source>
        <strain evidence="4 5">JCM 15933</strain>
    </source>
</reference>
<dbReference type="SUPFAM" id="SSF55729">
    <property type="entry name" value="Acyl-CoA N-acyltransferases (Nat)"/>
    <property type="match status" value="2"/>
</dbReference>
<dbReference type="PANTHER" id="PTHR43877">
    <property type="entry name" value="AMINOALKYLPHOSPHONATE N-ACETYLTRANSFERASE-RELATED-RELATED"/>
    <property type="match status" value="1"/>
</dbReference>
<evidence type="ECO:0000313" key="4">
    <source>
        <dbReference type="EMBL" id="GAA1551784.1"/>
    </source>
</evidence>
<dbReference type="Proteomes" id="UP001501470">
    <property type="component" value="Unassembled WGS sequence"/>
</dbReference>
<dbReference type="Pfam" id="PF13508">
    <property type="entry name" value="Acetyltransf_7"/>
    <property type="match status" value="1"/>
</dbReference>
<dbReference type="PROSITE" id="PS51186">
    <property type="entry name" value="GNAT"/>
    <property type="match status" value="2"/>
</dbReference>
<sequence length="311" mass="32871">MTDFSVRPYAADDAAAVAELINLLSEAGGGHAGHVAAEIEDCVDNEVRDAALDTRVVTDGAGRLVAVALVPLPPEGGDRLELIGGVHPDRRGAGLGRELLAWQLERAAARHAELAPDAPWQAQVIAGDGDPSPTRLYERFGFTPSRYFLEMSAPTSEAPAVSPPPGVELAPYDAARDHELHAVHTAAFRDLWGYQERTFDTWAPLTVRSEAFLPELSRFALAGDEIAGYVLAYSSETPGRIYIGQVGTAVSWRRKGVAGALLAGVLGDAGRAGHTTAGLDTDADNPTGAAGVYAKVGFVVDQRVVAFRRPV</sequence>
<keyword evidence="2" id="KW-0012">Acyltransferase</keyword>
<keyword evidence="1" id="KW-0808">Transferase</keyword>
<evidence type="ECO:0000313" key="5">
    <source>
        <dbReference type="Proteomes" id="UP001501470"/>
    </source>
</evidence>
<proteinExistence type="predicted"/>
<accession>A0ABN2C3G2</accession>
<name>A0ABN2C3G2_9ACTN</name>
<dbReference type="InterPro" id="IPR050832">
    <property type="entry name" value="Bact_Acetyltransf"/>
</dbReference>
<dbReference type="RefSeq" id="WP_344509569.1">
    <property type="nucleotide sequence ID" value="NZ_BAAAQD010000022.1"/>
</dbReference>
<dbReference type="InterPro" id="IPR016181">
    <property type="entry name" value="Acyl_CoA_acyltransferase"/>
</dbReference>
<evidence type="ECO:0000256" key="2">
    <source>
        <dbReference type="ARBA" id="ARBA00023315"/>
    </source>
</evidence>
<feature type="domain" description="N-acetyltransferase" evidence="3">
    <location>
        <begin position="4"/>
        <end position="165"/>
    </location>
</feature>
<dbReference type="Gene3D" id="3.40.630.30">
    <property type="match status" value="1"/>
</dbReference>